<keyword evidence="2" id="KW-0812">Transmembrane</keyword>
<protein>
    <submittedName>
        <fullName evidence="3">Uncharacterized protein</fullName>
    </submittedName>
</protein>
<feature type="compositionally biased region" description="Basic and acidic residues" evidence="1">
    <location>
        <begin position="299"/>
        <end position="312"/>
    </location>
</feature>
<evidence type="ECO:0000256" key="1">
    <source>
        <dbReference type="SAM" id="MobiDB-lite"/>
    </source>
</evidence>
<dbReference type="STRING" id="1912795.BK816_07990"/>
<feature type="region of interest" description="Disordered" evidence="1">
    <location>
        <begin position="168"/>
        <end position="197"/>
    </location>
</feature>
<accession>A0A1D9MM43</accession>
<feature type="region of interest" description="Disordered" evidence="1">
    <location>
        <begin position="299"/>
        <end position="319"/>
    </location>
</feature>
<name>A0A1D9MM43_9ACTO</name>
<keyword evidence="4" id="KW-1185">Reference proteome</keyword>
<dbReference type="OrthoDB" id="2987348at2"/>
<dbReference type="RefSeq" id="WP_071164696.1">
    <property type="nucleotide sequence ID" value="NZ_CP017812.1"/>
</dbReference>
<gene>
    <name evidence="3" type="ORF">BK816_07990</name>
</gene>
<reference evidence="3 4" key="1">
    <citation type="submission" date="2016-10" db="EMBL/GenBank/DDBJ databases">
        <title>Actinomyces aegypiusis sp. nov., isolated from the Aegypius monachus in Qinghai Tibet Plateau China.</title>
        <authorList>
            <person name="Wang Y."/>
        </authorList>
    </citation>
    <scope>NUCLEOTIDE SEQUENCE [LARGE SCALE GENOMIC DNA]</scope>
    <source>
        <strain evidence="3 4">VUL4_3</strain>
    </source>
</reference>
<evidence type="ECO:0000256" key="2">
    <source>
        <dbReference type="SAM" id="Phobius"/>
    </source>
</evidence>
<dbReference type="EMBL" id="CP017812">
    <property type="protein sequence ID" value="AOZ73233.1"/>
    <property type="molecule type" value="Genomic_DNA"/>
</dbReference>
<sequence length="476" mass="53370">MFRRKTTHTPNPDGFQWADRQTPSKRANWWRRLNKKWVVFLSAVLIAYLVLSGTAESWIYQAGRTWHHWFPGNSQPAESLAKQRQETGISPTPLNVSPILFTPQADELTKEAALAKGQAIFTALGQQDWETLKTQFGPNQAAFDIWQQLAQPADADQFQCGEAKISQEWGSQGNQDEHFSQLLSTPDGPGKPATNEVTEGDDPFASAYPQVAKARHLAVTCPLKHPTAQQTEFKIIMVQSADGWWPVLTNFATRVNVSTEAIYGVGSQILINQKAIALPAKDQVKNFDHQAIRDEIERKLDLGKPASDEADPRKRRNPQTIETVQYLPAGNYQIAHHFDTQLLATEKSQMVIKPESYVQRVVLGQILETPELSTALNQLLARKIAPCQEVEHPKGACPGLYHEANYDQPIMHYDLADSRLVSGISMLASGKASFKVPHYISFEQDGQRQKDPRPPVFVELTRVTFGKDSLDAQVDW</sequence>
<feature type="transmembrane region" description="Helical" evidence="2">
    <location>
        <begin position="37"/>
        <end position="60"/>
    </location>
</feature>
<dbReference type="KEGG" id="avu:BK816_07990"/>
<keyword evidence="2" id="KW-1133">Transmembrane helix</keyword>
<dbReference type="AlphaFoldDB" id="A0A1D9MM43"/>
<evidence type="ECO:0000313" key="4">
    <source>
        <dbReference type="Proteomes" id="UP000176288"/>
    </source>
</evidence>
<evidence type="ECO:0000313" key="3">
    <source>
        <dbReference type="EMBL" id="AOZ73233.1"/>
    </source>
</evidence>
<keyword evidence="2" id="KW-0472">Membrane</keyword>
<feature type="region of interest" description="Disordered" evidence="1">
    <location>
        <begin position="1"/>
        <end position="20"/>
    </location>
</feature>
<organism evidence="3 4">
    <name type="scientific">Boudabousia tangfeifanii</name>
    <dbReference type="NCBI Taxonomy" id="1912795"/>
    <lineage>
        <taxon>Bacteria</taxon>
        <taxon>Bacillati</taxon>
        <taxon>Actinomycetota</taxon>
        <taxon>Actinomycetes</taxon>
        <taxon>Actinomycetales</taxon>
        <taxon>Actinomycetaceae</taxon>
        <taxon>Boudabousia</taxon>
    </lineage>
</organism>
<proteinExistence type="predicted"/>
<dbReference type="Proteomes" id="UP000176288">
    <property type="component" value="Chromosome"/>
</dbReference>